<comment type="caution">
    <text evidence="11">The sequence shown here is derived from an EMBL/GenBank/DDBJ whole genome shotgun (WGS) entry which is preliminary data.</text>
</comment>
<evidence type="ECO:0000259" key="10">
    <source>
        <dbReference type="Pfam" id="PF03544"/>
    </source>
</evidence>
<keyword evidence="6" id="KW-0812">Transmembrane</keyword>
<dbReference type="InterPro" id="IPR006260">
    <property type="entry name" value="TonB/TolA_C"/>
</dbReference>
<accession>A0ABS3T8R1</accession>
<gene>
    <name evidence="11" type="ORF">J4D97_05210</name>
</gene>
<protein>
    <submittedName>
        <fullName evidence="11">TonB family protein</fullName>
    </submittedName>
</protein>
<evidence type="ECO:0000256" key="4">
    <source>
        <dbReference type="ARBA" id="ARBA00022475"/>
    </source>
</evidence>
<dbReference type="EMBL" id="JAGETX010000002">
    <property type="protein sequence ID" value="MBO3270041.1"/>
    <property type="molecule type" value="Genomic_DNA"/>
</dbReference>
<feature type="domain" description="TonB C-terminal" evidence="10">
    <location>
        <begin position="150"/>
        <end position="216"/>
    </location>
</feature>
<dbReference type="SUPFAM" id="SSF74653">
    <property type="entry name" value="TolA/TonB C-terminal domain"/>
    <property type="match status" value="1"/>
</dbReference>
<keyword evidence="7" id="KW-0653">Protein transport</keyword>
<dbReference type="PANTHER" id="PTHR33446:SF2">
    <property type="entry name" value="PROTEIN TONB"/>
    <property type="match status" value="1"/>
</dbReference>
<evidence type="ECO:0000256" key="6">
    <source>
        <dbReference type="ARBA" id="ARBA00022692"/>
    </source>
</evidence>
<evidence type="ECO:0000256" key="8">
    <source>
        <dbReference type="ARBA" id="ARBA00022989"/>
    </source>
</evidence>
<dbReference type="Gene3D" id="3.30.1150.10">
    <property type="match status" value="1"/>
</dbReference>
<evidence type="ECO:0000313" key="12">
    <source>
        <dbReference type="Proteomes" id="UP000670527"/>
    </source>
</evidence>
<keyword evidence="4" id="KW-1003">Cell membrane</keyword>
<dbReference type="InterPro" id="IPR037682">
    <property type="entry name" value="TonB_C"/>
</dbReference>
<dbReference type="NCBIfam" id="TIGR01352">
    <property type="entry name" value="tonB_Cterm"/>
    <property type="match status" value="1"/>
</dbReference>
<keyword evidence="9" id="KW-0472">Membrane</keyword>
<dbReference type="Proteomes" id="UP000670527">
    <property type="component" value="Unassembled WGS sequence"/>
</dbReference>
<sequence length="225" mass="24900">MLPLPILDVHLQACSEDWQQMTPTAQGRHCAHCNHEVIDFTNSTAADLAAARAASPDGQLCGRFRQSQLAAAPQPRLRSKLRRFLVALVLVCGLGLSGREAWAQVKSTTTKQSFQPEVLGMYVEKMPEYPGGDKALRQFIASNVRYPLSATQSGRIWVKCRITKSGTVDSIRIERGLSPILDAEAIRVIQLMPCWTPGEQNDIPVDVYYTIPITFTSSTSSKNRK</sequence>
<reference evidence="11 12" key="1">
    <citation type="submission" date="2021-03" db="EMBL/GenBank/DDBJ databases">
        <authorList>
            <person name="Kim M.K."/>
        </authorList>
    </citation>
    <scope>NUCLEOTIDE SEQUENCE [LARGE SCALE GENOMIC DNA]</scope>
    <source>
        <strain evidence="11 12">BT507</strain>
    </source>
</reference>
<dbReference type="PANTHER" id="PTHR33446">
    <property type="entry name" value="PROTEIN TONB-RELATED"/>
    <property type="match status" value="1"/>
</dbReference>
<evidence type="ECO:0000256" key="3">
    <source>
        <dbReference type="ARBA" id="ARBA00022448"/>
    </source>
</evidence>
<evidence type="ECO:0000256" key="1">
    <source>
        <dbReference type="ARBA" id="ARBA00004383"/>
    </source>
</evidence>
<keyword evidence="3" id="KW-0813">Transport</keyword>
<evidence type="ECO:0000256" key="5">
    <source>
        <dbReference type="ARBA" id="ARBA00022519"/>
    </source>
</evidence>
<evidence type="ECO:0000256" key="2">
    <source>
        <dbReference type="ARBA" id="ARBA00006555"/>
    </source>
</evidence>
<dbReference type="Pfam" id="PF03544">
    <property type="entry name" value="TonB_C"/>
    <property type="match status" value="1"/>
</dbReference>
<proteinExistence type="inferred from homology"/>
<evidence type="ECO:0000313" key="11">
    <source>
        <dbReference type="EMBL" id="MBO3270041.1"/>
    </source>
</evidence>
<comment type="similarity">
    <text evidence="2">Belongs to the TonB family.</text>
</comment>
<keyword evidence="5" id="KW-0997">Cell inner membrane</keyword>
<name>A0ABS3T8R1_9BACT</name>
<comment type="subcellular location">
    <subcellularLocation>
        <location evidence="1">Cell inner membrane</location>
        <topology evidence="1">Single-pass membrane protein</topology>
        <orientation evidence="1">Periplasmic side</orientation>
    </subcellularLocation>
</comment>
<dbReference type="InterPro" id="IPR051045">
    <property type="entry name" value="TonB-dependent_transducer"/>
</dbReference>
<keyword evidence="8" id="KW-1133">Transmembrane helix</keyword>
<evidence type="ECO:0000256" key="9">
    <source>
        <dbReference type="ARBA" id="ARBA00023136"/>
    </source>
</evidence>
<keyword evidence="12" id="KW-1185">Reference proteome</keyword>
<evidence type="ECO:0000256" key="7">
    <source>
        <dbReference type="ARBA" id="ARBA00022927"/>
    </source>
</evidence>
<organism evidence="11 12">
    <name type="scientific">Hymenobacter defluvii</name>
    <dbReference type="NCBI Taxonomy" id="2054411"/>
    <lineage>
        <taxon>Bacteria</taxon>
        <taxon>Pseudomonadati</taxon>
        <taxon>Bacteroidota</taxon>
        <taxon>Cytophagia</taxon>
        <taxon>Cytophagales</taxon>
        <taxon>Hymenobacteraceae</taxon>
        <taxon>Hymenobacter</taxon>
    </lineage>
</organism>